<dbReference type="GO" id="GO:0004803">
    <property type="term" value="F:transposase activity"/>
    <property type="evidence" value="ECO:0007669"/>
    <property type="project" value="InterPro"/>
</dbReference>
<reference evidence="1" key="2">
    <citation type="journal article" date="2013" name="Microbes Environ.">
        <title>Commonalities and Differences among Symbiosis Islands of Three Mesorhizobium loti Strains.</title>
        <authorList>
            <person name="Kasai-Maita H."/>
            <person name="Hirakawa H."/>
            <person name="Nakamura Y."/>
            <person name="Kaneko T."/>
            <person name="Miki K."/>
            <person name="Maruya J."/>
            <person name="Okazaki S."/>
            <person name="Tabata S."/>
            <person name="Saeki K."/>
            <person name="Sato S."/>
        </authorList>
    </citation>
    <scope>NUCLEOTIDE SEQUENCE</scope>
    <source>
        <strain evidence="1">NZP2037</strain>
    </source>
</reference>
<dbReference type="OrthoDB" id="8261795at2"/>
<dbReference type="GO" id="GO:0003677">
    <property type="term" value="F:DNA binding"/>
    <property type="evidence" value="ECO:0007669"/>
    <property type="project" value="InterPro"/>
</dbReference>
<organism evidence="1">
    <name type="scientific">Rhizobium loti</name>
    <name type="common">Mesorhizobium loti</name>
    <dbReference type="NCBI Taxonomy" id="381"/>
    <lineage>
        <taxon>Bacteria</taxon>
        <taxon>Pseudomonadati</taxon>
        <taxon>Pseudomonadota</taxon>
        <taxon>Alphaproteobacteria</taxon>
        <taxon>Hyphomicrobiales</taxon>
        <taxon>Phyllobacteriaceae</taxon>
        <taxon>Mesorhizobium</taxon>
    </lineage>
</organism>
<sequence>MSMPSWMRNGACSAPFVDALQAMRGIAVINALCRARRSVNFTRFSNPRQLMAYFGLVPGEQSSAETVWRGGITEPAILMPGARWSKAPGLTGWERASASIRSTGSRRCRKSFAISGGKRKFDCAPEIVG</sequence>
<dbReference type="InterPro" id="IPR003346">
    <property type="entry name" value="Transposase_20"/>
</dbReference>
<evidence type="ECO:0000313" key="1">
    <source>
        <dbReference type="EMBL" id="BAN09547.1"/>
    </source>
</evidence>
<reference evidence="1" key="1">
    <citation type="submission" date="2012-10" db="EMBL/GenBank/DDBJ databases">
        <authorList>
            <person name="Maita H."/>
            <person name="Sato S."/>
        </authorList>
    </citation>
    <scope>NUCLEOTIDE SEQUENCE</scope>
    <source>
        <strain evidence="1">NZP2037</strain>
    </source>
</reference>
<dbReference type="GO" id="GO:0006313">
    <property type="term" value="P:DNA transposition"/>
    <property type="evidence" value="ECO:0007669"/>
    <property type="project" value="InterPro"/>
</dbReference>
<dbReference type="Pfam" id="PF02371">
    <property type="entry name" value="Transposase_20"/>
    <property type="match status" value="1"/>
</dbReference>
<proteinExistence type="predicted"/>
<dbReference type="AlphaFoldDB" id="M5AMC9"/>
<name>M5AMC9_RHILI</name>
<protein>
    <submittedName>
        <fullName evidence="1">Probable transposase</fullName>
    </submittedName>
</protein>
<dbReference type="EMBL" id="AP012557">
    <property type="protein sequence ID" value="BAN09547.1"/>
    <property type="molecule type" value="Genomic_DNA"/>
</dbReference>
<accession>M5AMC9</accession>